<dbReference type="AlphaFoldDB" id="A0AAU9IKI3"/>
<organism evidence="3 4">
    <name type="scientific">Blepharisma stoltei</name>
    <dbReference type="NCBI Taxonomy" id="1481888"/>
    <lineage>
        <taxon>Eukaryota</taxon>
        <taxon>Sar</taxon>
        <taxon>Alveolata</taxon>
        <taxon>Ciliophora</taxon>
        <taxon>Postciliodesmatophora</taxon>
        <taxon>Heterotrichea</taxon>
        <taxon>Heterotrichida</taxon>
        <taxon>Blepharismidae</taxon>
        <taxon>Blepharisma</taxon>
    </lineage>
</organism>
<dbReference type="EMBL" id="CAJZBQ010000004">
    <property type="protein sequence ID" value="CAG9311654.1"/>
    <property type="molecule type" value="Genomic_DNA"/>
</dbReference>
<feature type="coiled-coil region" evidence="1">
    <location>
        <begin position="4"/>
        <end position="65"/>
    </location>
</feature>
<evidence type="ECO:0000256" key="1">
    <source>
        <dbReference type="SAM" id="Coils"/>
    </source>
</evidence>
<evidence type="ECO:0000256" key="2">
    <source>
        <dbReference type="SAM" id="MobiDB-lite"/>
    </source>
</evidence>
<gene>
    <name evidence="3" type="ORF">BSTOLATCC_MIC3940</name>
</gene>
<feature type="region of interest" description="Disordered" evidence="2">
    <location>
        <begin position="92"/>
        <end position="147"/>
    </location>
</feature>
<comment type="caution">
    <text evidence="3">The sequence shown here is derived from an EMBL/GenBank/DDBJ whole genome shotgun (WGS) entry which is preliminary data.</text>
</comment>
<evidence type="ECO:0000313" key="4">
    <source>
        <dbReference type="Proteomes" id="UP001162131"/>
    </source>
</evidence>
<proteinExistence type="predicted"/>
<feature type="coiled-coil region" evidence="1">
    <location>
        <begin position="353"/>
        <end position="399"/>
    </location>
</feature>
<keyword evidence="1" id="KW-0175">Coiled coil</keyword>
<accession>A0AAU9IKI3</accession>
<feature type="compositionally biased region" description="Polar residues" evidence="2">
    <location>
        <begin position="289"/>
        <end position="306"/>
    </location>
</feature>
<feature type="region of interest" description="Disordered" evidence="2">
    <location>
        <begin position="280"/>
        <end position="312"/>
    </location>
</feature>
<feature type="compositionally biased region" description="Polar residues" evidence="2">
    <location>
        <begin position="100"/>
        <end position="147"/>
    </location>
</feature>
<evidence type="ECO:0000313" key="3">
    <source>
        <dbReference type="EMBL" id="CAG9311654.1"/>
    </source>
</evidence>
<name>A0AAU9IKI3_9CILI</name>
<sequence length="543" mass="62057">MSIRDKLENVLKEIQTQLDKIDDHLKKTTFKDPDSSFEEYLLNTKEELEKQKNALINEFADIEDLNSSICLAFPAKKKVKNKGPELELKVSTEKKAPARKSTSNLLINPNNCTWNRTPSQQNKTPASPVNNANAEEPKSPQTTTSWSKNWRYEAPPDIEDSFRNPLEMLEESAILEPRIYRAQTSWEELDQDKEEFKEVDFRSISWEPDPPLRYKDESPRNLAQNQVLKNQGTYNDYARKNCKTIASLTSSLEELIEATQTEEELKPQLKKANTWGKEPVYRDLLAPNNPKSSSYSRLGSQNTPSSDLPKPKKKVIPAIKIDSVKETGPEEPDELNASEIQKLVELDSEDLEIQDSIEKMNKLREIKNKAHEEMLNIKEKILQAKEKKLETLLNQLAAQTSPKSANETKSNNASYIKLGLPSLSRSRLSPNVFKSNSNSPRPVSHKNEKNKIIAPIKRNKEGSISPRSQNMYIEKRIQKITTGEGKNILVFQSANRNLNDEENAKDKNCDMLTPMSRLNLDTKKIMKKSRSFTEIASEFNKKI</sequence>
<reference evidence="3" key="1">
    <citation type="submission" date="2021-09" db="EMBL/GenBank/DDBJ databases">
        <authorList>
            <consortium name="AG Swart"/>
            <person name="Singh M."/>
            <person name="Singh A."/>
            <person name="Seah K."/>
            <person name="Emmerich C."/>
        </authorList>
    </citation>
    <scope>NUCLEOTIDE SEQUENCE</scope>
    <source>
        <strain evidence="3">ATCC30299</strain>
    </source>
</reference>
<protein>
    <submittedName>
        <fullName evidence="3">Uncharacterized protein</fullName>
    </submittedName>
</protein>
<keyword evidence="4" id="KW-1185">Reference proteome</keyword>
<dbReference type="Proteomes" id="UP001162131">
    <property type="component" value="Unassembled WGS sequence"/>
</dbReference>